<reference evidence="1 2" key="1">
    <citation type="journal article" date="2015" name="Int. J. Syst. Evol. Microbiol.">
        <title>Sporolactobacillus shoreae sp. nov. and Sporolactobacillus spathodeae sp. nov., two spore-forming lactic acid bacteria isolated from tree barks in Thailand.</title>
        <authorList>
            <person name="Thamacharoensuk T."/>
            <person name="Kitahara M."/>
            <person name="Ohkuma M."/>
            <person name="Thongchul N."/>
            <person name="Tanasupawat S."/>
        </authorList>
    </citation>
    <scope>NUCLEOTIDE SEQUENCE [LARGE SCALE GENOMIC DNA]</scope>
    <source>
        <strain evidence="1 2">BK92</strain>
    </source>
</reference>
<protein>
    <submittedName>
        <fullName evidence="1">DUF2971 domain-containing protein</fullName>
    </submittedName>
</protein>
<gene>
    <name evidence="1" type="ORF">E4665_16490</name>
</gene>
<name>A0A4Z0GKJ7_9BACL</name>
<comment type="caution">
    <text evidence="1">The sequence shown here is derived from an EMBL/GenBank/DDBJ whole genome shotgun (WGS) entry which is preliminary data.</text>
</comment>
<dbReference type="InterPro" id="IPR021352">
    <property type="entry name" value="DUF2971"/>
</dbReference>
<dbReference type="OrthoDB" id="190848at2"/>
<dbReference type="AlphaFoldDB" id="A0A4Z0GKJ7"/>
<proteinExistence type="predicted"/>
<organism evidence="1 2">
    <name type="scientific">Sporolactobacillus shoreae</name>
    <dbReference type="NCBI Taxonomy" id="1465501"/>
    <lineage>
        <taxon>Bacteria</taxon>
        <taxon>Bacillati</taxon>
        <taxon>Bacillota</taxon>
        <taxon>Bacilli</taxon>
        <taxon>Bacillales</taxon>
        <taxon>Sporolactobacillaceae</taxon>
        <taxon>Sporolactobacillus</taxon>
    </lineage>
</organism>
<dbReference type="Proteomes" id="UP000298347">
    <property type="component" value="Unassembled WGS sequence"/>
</dbReference>
<dbReference type="RefSeq" id="WP_135349900.1">
    <property type="nucleotide sequence ID" value="NZ_SRJD01000030.1"/>
</dbReference>
<evidence type="ECO:0000313" key="2">
    <source>
        <dbReference type="Proteomes" id="UP000298347"/>
    </source>
</evidence>
<dbReference type="EMBL" id="SRJD01000030">
    <property type="protein sequence ID" value="TGA96108.1"/>
    <property type="molecule type" value="Genomic_DNA"/>
</dbReference>
<keyword evidence="2" id="KW-1185">Reference proteome</keyword>
<evidence type="ECO:0000313" key="1">
    <source>
        <dbReference type="EMBL" id="TGA96108.1"/>
    </source>
</evidence>
<dbReference type="Pfam" id="PF11185">
    <property type="entry name" value="DUF2971"/>
    <property type="match status" value="1"/>
</dbReference>
<accession>A0A4Z0GKJ7</accession>
<sequence>MYLNKIDNSWPKKYIKEVFRCKRQAQENYSRIILNNTDLLKDKNKFLPNTLFKFYRPTPENILDIENKRLWLSDPTNFNDPFDCKIGYDRLTYEKYNLLKFIQDGNFNGTKSKDDFSEEEIEKIYYSSTSVDSSSYVLSKVEKYSDVIYKIISSKSEDTQRRYWLFVHQTDVDLENKINKLRHAGIRIACFSKFERFNEFYNKNQMWSHYADNHKGFCVEYDVSFLKKEMVFNSNISDFYDDTDNYLSERIQALIKGGIFPVIYSSRRVNIPVTRLRKINNCSEKPNIKSDLNEVLYKNFVVKLTNWSYEKEWRIILDGDICKYFNNKIPFPYIKAIYLGCRMDYKTIDTMVEIGKKLNIDVLLMKMKGNKFIMEEESMSTYEWEKEKIKWINPFI</sequence>